<proteinExistence type="predicted"/>
<gene>
    <name evidence="1" type="ORF">JIN87_06900</name>
</gene>
<keyword evidence="2" id="KW-1185">Reference proteome</keyword>
<name>A0A934VQK3_9BACT</name>
<dbReference type="RefSeq" id="WP_200354805.1">
    <property type="nucleotide sequence ID" value="NZ_JAENIL010000010.1"/>
</dbReference>
<reference evidence="1" key="1">
    <citation type="submission" date="2021-01" db="EMBL/GenBank/DDBJ databases">
        <title>Modified the classification status of verrucomicrobia.</title>
        <authorList>
            <person name="Feng X."/>
        </authorList>
    </citation>
    <scope>NUCLEOTIDE SEQUENCE</scope>
    <source>
        <strain evidence="1">KCTC 13126</strain>
    </source>
</reference>
<protein>
    <submittedName>
        <fullName evidence="1">Uncharacterized protein</fullName>
    </submittedName>
</protein>
<organism evidence="1 2">
    <name type="scientific">Pelagicoccus mobilis</name>
    <dbReference type="NCBI Taxonomy" id="415221"/>
    <lineage>
        <taxon>Bacteria</taxon>
        <taxon>Pseudomonadati</taxon>
        <taxon>Verrucomicrobiota</taxon>
        <taxon>Opitutia</taxon>
        <taxon>Puniceicoccales</taxon>
        <taxon>Pelagicoccaceae</taxon>
        <taxon>Pelagicoccus</taxon>
    </lineage>
</organism>
<evidence type="ECO:0000313" key="2">
    <source>
        <dbReference type="Proteomes" id="UP000617628"/>
    </source>
</evidence>
<evidence type="ECO:0000313" key="1">
    <source>
        <dbReference type="EMBL" id="MBK1876589.1"/>
    </source>
</evidence>
<dbReference type="Proteomes" id="UP000617628">
    <property type="component" value="Unassembled WGS sequence"/>
</dbReference>
<dbReference type="EMBL" id="JAENIL010000010">
    <property type="protein sequence ID" value="MBK1876589.1"/>
    <property type="molecule type" value="Genomic_DNA"/>
</dbReference>
<comment type="caution">
    <text evidence="1">The sequence shown here is derived from an EMBL/GenBank/DDBJ whole genome shotgun (WGS) entry which is preliminary data.</text>
</comment>
<accession>A0A934VQK3</accession>
<dbReference type="AlphaFoldDB" id="A0A934VQK3"/>
<sequence>MKERQSTLSYIMEAVGLSRRKKLAPGAGRFLGVGGTFGRGNIRHCSTWDFEYKLPRVAARNYNSDFGNR</sequence>